<dbReference type="AlphaFoldDB" id="A0AAQ3TMG8"/>
<sequence>MFVRPTSNDLCMVKELLECFGHVSGLRCNLSKRAATPIQCSDEDIALVCEELSCGVVNFPSTYLGLPTTLNKPAKSVLLPLVDKVADKLPRWKALLLNHAGRLVVVKSDLTTTLIHLVGGKATLDMSFEALLCGEFEGYLGWVFRAIDKLRRGFMWKGHEQAQGGSCLVSWAKRPLRYGGIDVHDLECFGVGIAHSVAVVTEDRKDRALFDVAVDTTVGDGVSTKFWADCWLQGKTLAEWAPNLFSLIPTRIVQRRTVSQALSNRRWVDDIK</sequence>
<gene>
    <name evidence="1" type="ORF">U9M48_023801</name>
</gene>
<name>A0AAQ3TMG8_PASNO</name>
<accession>A0AAQ3TMG8</accession>
<organism evidence="1 2">
    <name type="scientific">Paspalum notatum var. saurae</name>
    <dbReference type="NCBI Taxonomy" id="547442"/>
    <lineage>
        <taxon>Eukaryota</taxon>
        <taxon>Viridiplantae</taxon>
        <taxon>Streptophyta</taxon>
        <taxon>Embryophyta</taxon>
        <taxon>Tracheophyta</taxon>
        <taxon>Spermatophyta</taxon>
        <taxon>Magnoliopsida</taxon>
        <taxon>Liliopsida</taxon>
        <taxon>Poales</taxon>
        <taxon>Poaceae</taxon>
        <taxon>PACMAD clade</taxon>
        <taxon>Panicoideae</taxon>
        <taxon>Andropogonodae</taxon>
        <taxon>Paspaleae</taxon>
        <taxon>Paspalinae</taxon>
        <taxon>Paspalum</taxon>
    </lineage>
</organism>
<keyword evidence="2" id="KW-1185">Reference proteome</keyword>
<reference evidence="1 2" key="1">
    <citation type="submission" date="2024-02" db="EMBL/GenBank/DDBJ databases">
        <title>High-quality chromosome-scale genome assembly of Pensacola bahiagrass (Paspalum notatum Flugge var. saurae).</title>
        <authorList>
            <person name="Vega J.M."/>
            <person name="Podio M."/>
            <person name="Orjuela J."/>
            <person name="Siena L.A."/>
            <person name="Pessino S.C."/>
            <person name="Combes M.C."/>
            <person name="Mariac C."/>
            <person name="Albertini E."/>
            <person name="Pupilli F."/>
            <person name="Ortiz J.P.A."/>
            <person name="Leblanc O."/>
        </authorList>
    </citation>
    <scope>NUCLEOTIDE SEQUENCE [LARGE SCALE GENOMIC DNA]</scope>
    <source>
        <strain evidence="1">R1</strain>
        <tissue evidence="1">Leaf</tissue>
    </source>
</reference>
<dbReference type="PANTHER" id="PTHR33116">
    <property type="entry name" value="REVERSE TRANSCRIPTASE ZINC-BINDING DOMAIN-CONTAINING PROTEIN-RELATED-RELATED"/>
    <property type="match status" value="1"/>
</dbReference>
<evidence type="ECO:0000313" key="2">
    <source>
        <dbReference type="Proteomes" id="UP001341281"/>
    </source>
</evidence>
<protein>
    <recommendedName>
        <fullName evidence="3">Reverse transcriptase</fullName>
    </recommendedName>
</protein>
<evidence type="ECO:0008006" key="3">
    <source>
        <dbReference type="Google" id="ProtNLM"/>
    </source>
</evidence>
<dbReference type="PANTHER" id="PTHR33116:SF78">
    <property type="entry name" value="OS12G0587133 PROTEIN"/>
    <property type="match status" value="1"/>
</dbReference>
<dbReference type="EMBL" id="CP144749">
    <property type="protein sequence ID" value="WVZ75769.1"/>
    <property type="molecule type" value="Genomic_DNA"/>
</dbReference>
<evidence type="ECO:0000313" key="1">
    <source>
        <dbReference type="EMBL" id="WVZ75769.1"/>
    </source>
</evidence>
<dbReference type="Proteomes" id="UP001341281">
    <property type="component" value="Chromosome 05"/>
</dbReference>
<proteinExistence type="predicted"/>